<evidence type="ECO:0000259" key="8">
    <source>
        <dbReference type="Pfam" id="PF00266"/>
    </source>
</evidence>
<feature type="domain" description="Aminotransferase class V" evidence="8">
    <location>
        <begin position="27"/>
        <end position="339"/>
    </location>
</feature>
<dbReference type="PANTHER" id="PTHR21152:SF40">
    <property type="entry name" value="ALANINE--GLYOXYLATE AMINOTRANSFERASE"/>
    <property type="match status" value="1"/>
</dbReference>
<comment type="caution">
    <text evidence="9">The sequence shown here is derived from an EMBL/GenBank/DDBJ whole genome shotgun (WGS) entry which is preliminary data.</text>
</comment>
<evidence type="ECO:0000256" key="3">
    <source>
        <dbReference type="ARBA" id="ARBA00022898"/>
    </source>
</evidence>
<accession>A0A9C9JZJ0</accession>
<dbReference type="SUPFAM" id="SSF53383">
    <property type="entry name" value="PLP-dependent transferases"/>
    <property type="match status" value="1"/>
</dbReference>
<name>A0A9C9JZJ0_UNCW3</name>
<dbReference type="Pfam" id="PF00266">
    <property type="entry name" value="Aminotran_5"/>
    <property type="match status" value="1"/>
</dbReference>
<dbReference type="EMBL" id="DRIG01000023">
    <property type="protein sequence ID" value="HEC77848.1"/>
    <property type="molecule type" value="Genomic_DNA"/>
</dbReference>
<dbReference type="GO" id="GO:0008453">
    <property type="term" value="F:alanine-glyoxylate transaminase activity"/>
    <property type="evidence" value="ECO:0007669"/>
    <property type="project" value="TreeGrafter"/>
</dbReference>
<evidence type="ECO:0000256" key="4">
    <source>
        <dbReference type="PIRSR" id="PIRSR000524-1"/>
    </source>
</evidence>
<dbReference type="GO" id="GO:0004760">
    <property type="term" value="F:L-serine-pyruvate transaminase activity"/>
    <property type="evidence" value="ECO:0007669"/>
    <property type="project" value="TreeGrafter"/>
</dbReference>
<evidence type="ECO:0000313" key="10">
    <source>
        <dbReference type="Proteomes" id="UP000885826"/>
    </source>
</evidence>
<comment type="cofactor">
    <cofactor evidence="1 5 7">
        <name>pyridoxal 5'-phosphate</name>
        <dbReference type="ChEBI" id="CHEBI:597326"/>
    </cofactor>
</comment>
<dbReference type="GO" id="GO:0019265">
    <property type="term" value="P:glycine biosynthetic process, by transamination of glyoxylate"/>
    <property type="evidence" value="ECO:0007669"/>
    <property type="project" value="TreeGrafter"/>
</dbReference>
<evidence type="ECO:0000256" key="2">
    <source>
        <dbReference type="ARBA" id="ARBA00009236"/>
    </source>
</evidence>
<dbReference type="InterPro" id="IPR015421">
    <property type="entry name" value="PyrdxlP-dep_Trfase_major"/>
</dbReference>
<evidence type="ECO:0000256" key="6">
    <source>
        <dbReference type="RuleBase" id="RU004075"/>
    </source>
</evidence>
<gene>
    <name evidence="9" type="ORF">ENI34_01730</name>
</gene>
<evidence type="ECO:0000256" key="7">
    <source>
        <dbReference type="RuleBase" id="RU004504"/>
    </source>
</evidence>
<feature type="binding site" evidence="4">
    <location>
        <position position="348"/>
    </location>
    <ligand>
        <name>substrate</name>
    </ligand>
</feature>
<keyword evidence="9" id="KW-0808">Transferase</keyword>
<dbReference type="InterPro" id="IPR000192">
    <property type="entry name" value="Aminotrans_V_dom"/>
</dbReference>
<keyword evidence="3 5" id="KW-0663">Pyridoxal phosphate</keyword>
<dbReference type="InterPro" id="IPR020578">
    <property type="entry name" value="Aminotrans_V_PyrdxlP_BS"/>
</dbReference>
<dbReference type="PIRSF" id="PIRSF000524">
    <property type="entry name" value="SPT"/>
    <property type="match status" value="1"/>
</dbReference>
<dbReference type="Gene3D" id="3.90.1150.10">
    <property type="entry name" value="Aspartate Aminotransferase, domain 1"/>
    <property type="match status" value="1"/>
</dbReference>
<protein>
    <submittedName>
        <fullName evidence="9">Alanine--glyoxylate aminotransferase family protein</fullName>
    </submittedName>
</protein>
<dbReference type="Proteomes" id="UP000885826">
    <property type="component" value="Unassembled WGS sequence"/>
</dbReference>
<dbReference type="Gene3D" id="3.40.640.10">
    <property type="entry name" value="Type I PLP-dependent aspartate aminotransferase-like (Major domain)"/>
    <property type="match status" value="1"/>
</dbReference>
<evidence type="ECO:0000256" key="1">
    <source>
        <dbReference type="ARBA" id="ARBA00001933"/>
    </source>
</evidence>
<feature type="modified residue" description="N6-(pyridoxal phosphate)lysine" evidence="5">
    <location>
        <position position="206"/>
    </location>
</feature>
<proteinExistence type="inferred from homology"/>
<dbReference type="AlphaFoldDB" id="A0A9C9JZJ0"/>
<dbReference type="PROSITE" id="PS00595">
    <property type="entry name" value="AA_TRANSFER_CLASS_5"/>
    <property type="match status" value="1"/>
</dbReference>
<dbReference type="InterPro" id="IPR024169">
    <property type="entry name" value="SP_NH2Trfase/AEP_transaminase"/>
</dbReference>
<sequence length="376" mass="42298">MPTIRILVFVKNAGVKLNKYTLFTPGPTDIPPDVLKVLSKPIFYHREENFAKLLKEVTDALGKILSSSGKIYFFTSSGTGAMEAACTNILSSKDKPVVALCGKFGQRWLELCKAYRIKPIVIKEDYGKAISPDKIEKVLKKRKSPTVLFTTLTETSTGVLNDIKAFGKITKKFNAYLVVDGVAGIGADRCYQDEWNIDILVGASQKALMSPPGISFISVSKRALKKIQTSTLPKYYFDLNIYEKFREKAQTPWTPAINVLVGLARGLKIILKRGIEKNFLYHQRLGDHTRQRVQKMGLEIMPSRPSNALTVVKMPEDIGATRIIKRVKEKYGILFADGQAELKNRIIRIGHMGNYSIRKMDRALDALAEVLNQWRR</sequence>
<dbReference type="PANTHER" id="PTHR21152">
    <property type="entry name" value="AMINOTRANSFERASE CLASS V"/>
    <property type="match status" value="1"/>
</dbReference>
<keyword evidence="9" id="KW-0032">Aminotransferase</keyword>
<organism evidence="9 10">
    <name type="scientific">candidate division WOR-3 bacterium</name>
    <dbReference type="NCBI Taxonomy" id="2052148"/>
    <lineage>
        <taxon>Bacteria</taxon>
        <taxon>Bacteria division WOR-3</taxon>
    </lineage>
</organism>
<reference evidence="9" key="1">
    <citation type="journal article" date="2020" name="mSystems">
        <title>Genome- and Community-Level Interaction Insights into Carbon Utilization and Element Cycling Functions of Hydrothermarchaeota in Hydrothermal Sediment.</title>
        <authorList>
            <person name="Zhou Z."/>
            <person name="Liu Y."/>
            <person name="Xu W."/>
            <person name="Pan J."/>
            <person name="Luo Z.H."/>
            <person name="Li M."/>
        </authorList>
    </citation>
    <scope>NUCLEOTIDE SEQUENCE</scope>
    <source>
        <strain evidence="9">HyVt-388</strain>
    </source>
</reference>
<comment type="similarity">
    <text evidence="2 6">Belongs to the class-V pyridoxal-phosphate-dependent aminotransferase family.</text>
</comment>
<evidence type="ECO:0000313" key="9">
    <source>
        <dbReference type="EMBL" id="HEC77848.1"/>
    </source>
</evidence>
<dbReference type="InterPro" id="IPR015422">
    <property type="entry name" value="PyrdxlP-dep_Trfase_small"/>
</dbReference>
<dbReference type="InterPro" id="IPR015424">
    <property type="entry name" value="PyrdxlP-dep_Trfase"/>
</dbReference>
<evidence type="ECO:0000256" key="5">
    <source>
        <dbReference type="PIRSR" id="PIRSR000524-50"/>
    </source>
</evidence>